<dbReference type="RefSeq" id="WP_052718901.1">
    <property type="nucleotide sequence ID" value="NZ_BBNO01000003.1"/>
</dbReference>
<dbReference type="InterPro" id="IPR008271">
    <property type="entry name" value="Ser/Thr_kinase_AS"/>
</dbReference>
<dbReference type="AlphaFoldDB" id="A0A0P4R5H3"/>
<evidence type="ECO:0000256" key="5">
    <source>
        <dbReference type="ARBA" id="ARBA00022777"/>
    </source>
</evidence>
<feature type="domain" description="Protein kinase" evidence="9">
    <location>
        <begin position="7"/>
        <end position="263"/>
    </location>
</feature>
<sequence>MVIADRYELVERLGRGGMGEVWQARDLSLNVDVAVKSIRIHPQDTTEPHRSALAYARKEAQHAAALRDHPNIVAVHDVVEHDGLPWTVMRLVRGQSVAELLEDEPDGLSVELTDRIARGVLAALAAAHGVGITHRDIKPPNVMITDSGDVLVTDFGIARHHADTKITMTGAVVGTAAYVAPERLKGVESPAGDLWSLGVTLYQMVTGVSPFDRGSVLSTIHAVSHDQPDEPVGAGHLTAVIMALLDKDPKTRPGIDAVLHMLNGTQPPSRMKVLPRAEAGRRRIWLRPALSVVSVGAAGLLAFVVASQFREQGHPSGKSSDAAVSATRADSPSPTPTPTARPTPTEGRSPGPDAGACNAAVQTAGNALQLSGVALGDPNRSSADKAHDGSAALRDGAEQVSDLADHATEAPVKAKLHAIAGDLNTQADALDAQLPRVVDGRLVSTKATDLAMKHLKEDVDDLKFLCWK</sequence>
<evidence type="ECO:0000256" key="7">
    <source>
        <dbReference type="PROSITE-ProRule" id="PRU10141"/>
    </source>
</evidence>
<dbReference type="OrthoDB" id="9762169at2"/>
<keyword evidence="4 7" id="KW-0547">Nucleotide-binding</keyword>
<reference evidence="10 11" key="2">
    <citation type="journal article" date="2015" name="Stand. Genomic Sci.">
        <title>Draft genome sequence of marine-derived Streptomyces sp. TP-A0598, a producer of anti-MRSA antibiotic lydicamycins.</title>
        <authorList>
            <person name="Komaki H."/>
            <person name="Ichikawa N."/>
            <person name="Hosoyama A."/>
            <person name="Fujita N."/>
            <person name="Igarashi Y."/>
        </authorList>
    </citation>
    <scope>NUCLEOTIDE SEQUENCE [LARGE SCALE GENOMIC DNA]</scope>
    <source>
        <strain evidence="10 11">NBRC 110027</strain>
    </source>
</reference>
<feature type="region of interest" description="Disordered" evidence="8">
    <location>
        <begin position="372"/>
        <end position="392"/>
    </location>
</feature>
<evidence type="ECO:0000313" key="10">
    <source>
        <dbReference type="EMBL" id="GAO08060.1"/>
    </source>
</evidence>
<keyword evidence="6 7" id="KW-0067">ATP-binding</keyword>
<reference evidence="11" key="1">
    <citation type="submission" date="2014-09" db="EMBL/GenBank/DDBJ databases">
        <title>Whole genome shotgun sequence of Streptomyces sp. NBRC 110027.</title>
        <authorList>
            <person name="Komaki H."/>
            <person name="Ichikawa N."/>
            <person name="Katano-Makiyama Y."/>
            <person name="Hosoyama A."/>
            <person name="Hashimoto M."/>
            <person name="Uohara A."/>
            <person name="Kitahashi Y."/>
            <person name="Ohji S."/>
            <person name="Kimura A."/>
            <person name="Yamazoe A."/>
            <person name="Igarashi Y."/>
            <person name="Fujita N."/>
        </authorList>
    </citation>
    <scope>NUCLEOTIDE SEQUENCE [LARGE SCALE GENOMIC DNA]</scope>
    <source>
        <strain evidence="11">NBRC 110027</strain>
    </source>
</reference>
<dbReference type="PANTHER" id="PTHR43289:SF6">
    <property type="entry name" value="SERINE_THREONINE-PROTEIN KINASE NEKL-3"/>
    <property type="match status" value="1"/>
</dbReference>
<evidence type="ECO:0000256" key="6">
    <source>
        <dbReference type="ARBA" id="ARBA00022840"/>
    </source>
</evidence>
<accession>A0A0P4R5H3</accession>
<protein>
    <recommendedName>
        <fullName evidence="1">non-specific serine/threonine protein kinase</fullName>
        <ecNumber evidence="1">2.7.11.1</ecNumber>
    </recommendedName>
</protein>
<dbReference type="EMBL" id="BBNO01000003">
    <property type="protein sequence ID" value="GAO08060.1"/>
    <property type="molecule type" value="Genomic_DNA"/>
</dbReference>
<evidence type="ECO:0000313" key="11">
    <source>
        <dbReference type="Proteomes" id="UP000048965"/>
    </source>
</evidence>
<organism evidence="10 11">
    <name type="scientific">Streptomyces lydicamycinicus</name>
    <dbReference type="NCBI Taxonomy" id="1546107"/>
    <lineage>
        <taxon>Bacteria</taxon>
        <taxon>Bacillati</taxon>
        <taxon>Actinomycetota</taxon>
        <taxon>Actinomycetes</taxon>
        <taxon>Kitasatosporales</taxon>
        <taxon>Streptomycetaceae</taxon>
        <taxon>Streptomyces</taxon>
    </lineage>
</organism>
<evidence type="ECO:0000256" key="4">
    <source>
        <dbReference type="ARBA" id="ARBA00022741"/>
    </source>
</evidence>
<dbReference type="EC" id="2.7.11.1" evidence="1"/>
<feature type="binding site" evidence="7">
    <location>
        <position position="36"/>
    </location>
    <ligand>
        <name>ATP</name>
        <dbReference type="ChEBI" id="CHEBI:30616"/>
    </ligand>
</feature>
<dbReference type="GO" id="GO:0005524">
    <property type="term" value="F:ATP binding"/>
    <property type="evidence" value="ECO:0007669"/>
    <property type="project" value="UniProtKB-UniRule"/>
</dbReference>
<proteinExistence type="predicted"/>
<dbReference type="SMART" id="SM00220">
    <property type="entry name" value="S_TKc"/>
    <property type="match status" value="1"/>
</dbReference>
<gene>
    <name evidence="10" type="ORF">TPA0598_03_05210</name>
</gene>
<dbReference type="InterPro" id="IPR011009">
    <property type="entry name" value="Kinase-like_dom_sf"/>
</dbReference>
<comment type="caution">
    <text evidence="10">The sequence shown here is derived from an EMBL/GenBank/DDBJ whole genome shotgun (WGS) entry which is preliminary data.</text>
</comment>
<evidence type="ECO:0000256" key="1">
    <source>
        <dbReference type="ARBA" id="ARBA00012513"/>
    </source>
</evidence>
<dbReference type="Gene3D" id="3.30.200.20">
    <property type="entry name" value="Phosphorylase Kinase, domain 1"/>
    <property type="match status" value="1"/>
</dbReference>
<evidence type="ECO:0000256" key="2">
    <source>
        <dbReference type="ARBA" id="ARBA00022527"/>
    </source>
</evidence>
<dbReference type="PROSITE" id="PS00108">
    <property type="entry name" value="PROTEIN_KINASE_ST"/>
    <property type="match status" value="1"/>
</dbReference>
<keyword evidence="5 10" id="KW-0418">Kinase</keyword>
<keyword evidence="2" id="KW-0723">Serine/threonine-protein kinase</keyword>
<dbReference type="Proteomes" id="UP000048965">
    <property type="component" value="Unassembled WGS sequence"/>
</dbReference>
<evidence type="ECO:0000259" key="9">
    <source>
        <dbReference type="PROSITE" id="PS50011"/>
    </source>
</evidence>
<feature type="region of interest" description="Disordered" evidence="8">
    <location>
        <begin position="312"/>
        <end position="358"/>
    </location>
</feature>
<keyword evidence="3" id="KW-0808">Transferase</keyword>
<dbReference type="GO" id="GO:0004674">
    <property type="term" value="F:protein serine/threonine kinase activity"/>
    <property type="evidence" value="ECO:0007669"/>
    <property type="project" value="UniProtKB-KW"/>
</dbReference>
<name>A0A0P4R5H3_9ACTN</name>
<dbReference type="Gene3D" id="1.10.510.10">
    <property type="entry name" value="Transferase(Phosphotransferase) domain 1"/>
    <property type="match status" value="1"/>
</dbReference>
<dbReference type="PROSITE" id="PS00107">
    <property type="entry name" value="PROTEIN_KINASE_ATP"/>
    <property type="match status" value="1"/>
</dbReference>
<dbReference type="CDD" id="cd14014">
    <property type="entry name" value="STKc_PknB_like"/>
    <property type="match status" value="1"/>
</dbReference>
<dbReference type="InterPro" id="IPR000719">
    <property type="entry name" value="Prot_kinase_dom"/>
</dbReference>
<evidence type="ECO:0000256" key="8">
    <source>
        <dbReference type="SAM" id="MobiDB-lite"/>
    </source>
</evidence>
<dbReference type="InterPro" id="IPR017441">
    <property type="entry name" value="Protein_kinase_ATP_BS"/>
</dbReference>
<dbReference type="PANTHER" id="PTHR43289">
    <property type="entry name" value="MITOGEN-ACTIVATED PROTEIN KINASE KINASE KINASE 20-RELATED"/>
    <property type="match status" value="1"/>
</dbReference>
<dbReference type="Pfam" id="PF00069">
    <property type="entry name" value="Pkinase"/>
    <property type="match status" value="1"/>
</dbReference>
<evidence type="ECO:0000256" key="3">
    <source>
        <dbReference type="ARBA" id="ARBA00022679"/>
    </source>
</evidence>
<dbReference type="PROSITE" id="PS50011">
    <property type="entry name" value="PROTEIN_KINASE_DOM"/>
    <property type="match status" value="1"/>
</dbReference>
<keyword evidence="11" id="KW-1185">Reference proteome</keyword>
<dbReference type="SUPFAM" id="SSF56112">
    <property type="entry name" value="Protein kinase-like (PK-like)"/>
    <property type="match status" value="1"/>
</dbReference>